<dbReference type="SUPFAM" id="SSF50193">
    <property type="entry name" value="Ribosomal protein L14"/>
    <property type="match status" value="1"/>
</dbReference>
<dbReference type="FunFam" id="2.40.150.20:FF:000005">
    <property type="entry name" value="50S ribosomal protein L14"/>
    <property type="match status" value="1"/>
</dbReference>
<evidence type="ECO:0000256" key="2">
    <source>
        <dbReference type="ARBA" id="ARBA00022980"/>
    </source>
</evidence>
<dbReference type="PANTHER" id="PTHR11761">
    <property type="entry name" value="50S/60S RIBOSOMAL PROTEIN L14/L23"/>
    <property type="match status" value="1"/>
</dbReference>
<keyword evidence="3 6" id="KW-0687">Ribonucleoprotein</keyword>
<dbReference type="PROSITE" id="PS00049">
    <property type="entry name" value="RIBOSOMAL_L14"/>
    <property type="match status" value="1"/>
</dbReference>
<evidence type="ECO:0000313" key="9">
    <source>
        <dbReference type="Proteomes" id="UP000078595"/>
    </source>
</evidence>
<organism evidence="7">
    <name type="scientific">Kwoniella dejecticola CBS 10117</name>
    <dbReference type="NCBI Taxonomy" id="1296121"/>
    <lineage>
        <taxon>Eukaryota</taxon>
        <taxon>Fungi</taxon>
        <taxon>Dikarya</taxon>
        <taxon>Basidiomycota</taxon>
        <taxon>Agaricomycotina</taxon>
        <taxon>Tremellomycetes</taxon>
        <taxon>Tremellales</taxon>
        <taxon>Cryptococcaceae</taxon>
        <taxon>Kwoniella</taxon>
    </lineage>
</organism>
<dbReference type="PANTHER" id="PTHR11761:SF3">
    <property type="entry name" value="LARGE RIBOSOMAL SUBUNIT PROTEIN UL14M"/>
    <property type="match status" value="1"/>
</dbReference>
<dbReference type="GO" id="GO:0006412">
    <property type="term" value="P:translation"/>
    <property type="evidence" value="ECO:0007669"/>
    <property type="project" value="InterPro"/>
</dbReference>
<dbReference type="InterPro" id="IPR036853">
    <property type="entry name" value="Ribosomal_uL14_sf"/>
</dbReference>
<dbReference type="GeneID" id="28966809"/>
<comment type="similarity">
    <text evidence="1 6">Belongs to the universal ribosomal protein uL14 family.</text>
</comment>
<evidence type="ECO:0000256" key="5">
    <source>
        <dbReference type="ARBA" id="ARBA00040118"/>
    </source>
</evidence>
<dbReference type="InterPro" id="IPR000218">
    <property type="entry name" value="Ribosomal_uL14"/>
</dbReference>
<dbReference type="NCBIfam" id="TIGR01067">
    <property type="entry name" value="rplN_bact"/>
    <property type="match status" value="1"/>
</dbReference>
<reference evidence="7" key="1">
    <citation type="submission" date="2013-07" db="EMBL/GenBank/DDBJ databases">
        <title>The Genome Sequence of Cryptococcus dejecticola CBS10117.</title>
        <authorList>
            <consortium name="The Broad Institute Genome Sequencing Platform"/>
            <person name="Cuomo C."/>
            <person name="Litvintseva A."/>
            <person name="Chen Y."/>
            <person name="Heitman J."/>
            <person name="Sun S."/>
            <person name="Springer D."/>
            <person name="Dromer F."/>
            <person name="Young S.K."/>
            <person name="Zeng Q."/>
            <person name="Gargeya S."/>
            <person name="Fitzgerald M."/>
            <person name="Abouelleil A."/>
            <person name="Alvarado L."/>
            <person name="Berlin A.M."/>
            <person name="Chapman S.B."/>
            <person name="Dewar J."/>
            <person name="Goldberg J."/>
            <person name="Griggs A."/>
            <person name="Gujja S."/>
            <person name="Hansen M."/>
            <person name="Howarth C."/>
            <person name="Imamovic A."/>
            <person name="Larimer J."/>
            <person name="McCowan C."/>
            <person name="Murphy C."/>
            <person name="Pearson M."/>
            <person name="Priest M."/>
            <person name="Roberts A."/>
            <person name="Saif S."/>
            <person name="Shea T."/>
            <person name="Sykes S."/>
            <person name="Wortman J."/>
            <person name="Nusbaum C."/>
            <person name="Birren B."/>
        </authorList>
    </citation>
    <scope>NUCLEOTIDE SEQUENCE [LARGE SCALE GENOMIC DNA]</scope>
    <source>
        <strain evidence="7">CBS 10117</strain>
    </source>
</reference>
<proteinExistence type="inferred from homology"/>
<keyword evidence="9" id="KW-1185">Reference proteome</keyword>
<dbReference type="OrthoDB" id="274765at2759"/>
<dbReference type="InterPro" id="IPR019972">
    <property type="entry name" value="Ribosomal_uL14_CS"/>
</dbReference>
<reference evidence="8" key="2">
    <citation type="submission" date="2013-07" db="EMBL/GenBank/DDBJ databases">
        <authorList>
            <consortium name="The Broad Institute Genome Sequencing Platform"/>
            <person name="Cuomo C."/>
            <person name="Litvintseva A."/>
            <person name="Chen Y."/>
            <person name="Heitman J."/>
            <person name="Sun S."/>
            <person name="Springer D."/>
            <person name="Dromer F."/>
            <person name="Young S.K."/>
            <person name="Zeng Q."/>
            <person name="Gargeya S."/>
            <person name="Fitzgerald M."/>
            <person name="Abouelleil A."/>
            <person name="Alvarado L."/>
            <person name="Berlin A.M."/>
            <person name="Chapman S.B."/>
            <person name="Dewar J."/>
            <person name="Goldberg J."/>
            <person name="Griggs A."/>
            <person name="Gujja S."/>
            <person name="Hansen M."/>
            <person name="Howarth C."/>
            <person name="Imamovic A."/>
            <person name="Larimer J."/>
            <person name="McCowan C."/>
            <person name="Murphy C."/>
            <person name="Pearson M."/>
            <person name="Priest M."/>
            <person name="Roberts A."/>
            <person name="Saif S."/>
            <person name="Shea T."/>
            <person name="Sykes S."/>
            <person name="Wortman J."/>
            <person name="Nusbaum C."/>
            <person name="Birren B."/>
        </authorList>
    </citation>
    <scope>NUCLEOTIDE SEQUENCE</scope>
    <source>
        <strain evidence="8">CBS 10117</strain>
    </source>
</reference>
<dbReference type="STRING" id="1296121.A0A1A6AAK2"/>
<accession>A0A1A6AAK2</accession>
<dbReference type="InterPro" id="IPR005745">
    <property type="entry name" value="Ribosomal_uL14_bac-type"/>
</dbReference>
<dbReference type="CDD" id="cd00337">
    <property type="entry name" value="Ribosomal_uL14"/>
    <property type="match status" value="1"/>
</dbReference>
<dbReference type="GO" id="GO:0003735">
    <property type="term" value="F:structural constituent of ribosome"/>
    <property type="evidence" value="ECO:0007669"/>
    <property type="project" value="InterPro"/>
</dbReference>
<sequence length="150" mass="15879">MIGLKGVLNVIDNTGALRVECINVLKVKTRLKSTGTATVGDEIVCVVNKARPIPANEVIKNPSSSSNIQKIRKGDVRRAVVVRVKKTVQRTDGSVVRFDDNAAVLLNNKGEMLGTRIVGPVAAELRKSKGGAAGAGGRWGKILMLAPKVV</sequence>
<evidence type="ECO:0000256" key="6">
    <source>
        <dbReference type="RuleBase" id="RU003949"/>
    </source>
</evidence>
<dbReference type="KEGG" id="kdj:28966809"/>
<dbReference type="VEuPathDB" id="FungiDB:I303_03110"/>
<name>A0A1A6AAK2_9TREE</name>
<dbReference type="EMBL" id="CP144532">
    <property type="protein sequence ID" value="WWC60516.1"/>
    <property type="molecule type" value="Genomic_DNA"/>
</dbReference>
<evidence type="ECO:0000256" key="1">
    <source>
        <dbReference type="ARBA" id="ARBA00010745"/>
    </source>
</evidence>
<dbReference type="SMART" id="SM01374">
    <property type="entry name" value="Ribosomal_L14"/>
    <property type="match status" value="1"/>
</dbReference>
<dbReference type="GO" id="GO:0070180">
    <property type="term" value="F:large ribosomal subunit rRNA binding"/>
    <property type="evidence" value="ECO:0007669"/>
    <property type="project" value="TreeGrafter"/>
</dbReference>
<comment type="function">
    <text evidence="4">Component of the mitochondrial ribosome (mitoribosome), a dedicated translation machinery responsible for the synthesis of mitochondrial genome-encoded proteins, including at least some of the essential transmembrane subunits of the mitochondrial respiratory chain. The mitoribosomes are attached to the mitochondrial inner membrane and translation products are cotranslationally integrated into the membrane.</text>
</comment>
<evidence type="ECO:0000256" key="3">
    <source>
        <dbReference type="ARBA" id="ARBA00023274"/>
    </source>
</evidence>
<dbReference type="GO" id="GO:0005762">
    <property type="term" value="C:mitochondrial large ribosomal subunit"/>
    <property type="evidence" value="ECO:0007669"/>
    <property type="project" value="TreeGrafter"/>
</dbReference>
<evidence type="ECO:0000313" key="8">
    <source>
        <dbReference type="EMBL" id="WWC60516.1"/>
    </source>
</evidence>
<evidence type="ECO:0000256" key="4">
    <source>
        <dbReference type="ARBA" id="ARBA00037226"/>
    </source>
</evidence>
<dbReference type="Gene3D" id="2.40.150.20">
    <property type="entry name" value="Ribosomal protein L14"/>
    <property type="match status" value="1"/>
</dbReference>
<keyword evidence="2 6" id="KW-0689">Ribosomal protein</keyword>
<dbReference type="EMBL" id="KI894029">
    <property type="protein sequence ID" value="OBR87086.1"/>
    <property type="molecule type" value="Genomic_DNA"/>
</dbReference>
<evidence type="ECO:0000313" key="7">
    <source>
        <dbReference type="EMBL" id="OBR87086.1"/>
    </source>
</evidence>
<protein>
    <recommendedName>
        <fullName evidence="5">Large ribosomal subunit protein uL14m</fullName>
    </recommendedName>
</protein>
<gene>
    <name evidence="7" type="ORF">I303_03110</name>
    <name evidence="8" type="ORF">I303_103090</name>
</gene>
<dbReference type="RefSeq" id="XP_018264928.1">
    <property type="nucleotide sequence ID" value="XM_018406434.1"/>
</dbReference>
<dbReference type="Proteomes" id="UP000078595">
    <property type="component" value="Chromosome 3"/>
</dbReference>
<dbReference type="HAMAP" id="MF_01367">
    <property type="entry name" value="Ribosomal_uL14"/>
    <property type="match status" value="1"/>
</dbReference>
<dbReference type="AlphaFoldDB" id="A0A1A6AAK2"/>
<reference evidence="8" key="3">
    <citation type="submission" date="2024-02" db="EMBL/GenBank/DDBJ databases">
        <title>Comparative genomics of Cryptococcus and Kwoniella reveals pathogenesis evolution and contrasting modes of karyotype evolution via chromosome fusion or intercentromeric recombination.</title>
        <authorList>
            <person name="Coelho M.A."/>
            <person name="David-Palma M."/>
            <person name="Shea T."/>
            <person name="Bowers K."/>
            <person name="McGinley-Smith S."/>
            <person name="Mohammad A.W."/>
            <person name="Gnirke A."/>
            <person name="Yurkov A.M."/>
            <person name="Nowrousian M."/>
            <person name="Sun S."/>
            <person name="Cuomo C.A."/>
            <person name="Heitman J."/>
        </authorList>
    </citation>
    <scope>NUCLEOTIDE SEQUENCE</scope>
    <source>
        <strain evidence="8">CBS 10117</strain>
    </source>
</reference>
<dbReference type="Pfam" id="PF00238">
    <property type="entry name" value="Ribosomal_L14"/>
    <property type="match status" value="1"/>
</dbReference>